<comment type="caution">
    <text evidence="3">The sequence shown here is derived from an EMBL/GenBank/DDBJ whole genome shotgun (WGS) entry which is preliminary data.</text>
</comment>
<reference evidence="3" key="1">
    <citation type="submission" date="2023-04" db="EMBL/GenBank/DDBJ databases">
        <title>Phytophthora lilii NBRC 32176.</title>
        <authorList>
            <person name="Ichikawa N."/>
            <person name="Sato H."/>
            <person name="Tonouchi N."/>
        </authorList>
    </citation>
    <scope>NUCLEOTIDE SEQUENCE</scope>
    <source>
        <strain evidence="3">NBRC 32176</strain>
    </source>
</reference>
<sequence length="455" mass="51178">MAADATSTSSASGHGRKAARVPSQLLMEWRESEECVSELEAVKGAENCAKDEVEAEPDDDTLPTEAREFEVSYECLPDVEEAENAEEQVVGLVAHRPMQYLDVLLQTDEHGIGLNVGLERLEDAGQEQVVVVQSFCRLKEGDIGPAEACGKIRVGDILHAVDGEEICSLQQLHTKLAGRMGKRRKFVLLRFLRSVTAAENGEMPMASFFDQKHRATDTKETHWSDIELLIHSNPQLGELVRRLATTNQLLQEQLVASRLKQEEQSIQLDQLHALYSRTQAEGLPLFSLSKSIRPFSRKSSSSRASDASLEKPIPTKIQTEVLEAINVEYSRLRQEFQLQHLLDKRELERKYAEKAQKLEEATAKKVEMLEAGFKQALEHYTNGHHCTCHSWKTSMNGSKALVTDHQNDGKSESGGYTKPFGYEREGHAMQRILELLAEYEDMKRVRAAKLRLRVG</sequence>
<dbReference type="AlphaFoldDB" id="A0A9W6WHQ4"/>
<evidence type="ECO:0000313" key="4">
    <source>
        <dbReference type="Proteomes" id="UP001165083"/>
    </source>
</evidence>
<dbReference type="SUPFAM" id="SSF50156">
    <property type="entry name" value="PDZ domain-like"/>
    <property type="match status" value="1"/>
</dbReference>
<gene>
    <name evidence="3" type="ORF">Plil01_000388800</name>
</gene>
<feature type="coiled-coil region" evidence="1">
    <location>
        <begin position="344"/>
        <end position="371"/>
    </location>
</feature>
<accession>A0A9W6WHQ4</accession>
<dbReference type="OrthoDB" id="70253at2759"/>
<keyword evidence="4" id="KW-1185">Reference proteome</keyword>
<dbReference type="EMBL" id="BSXW01000155">
    <property type="protein sequence ID" value="GMF13412.1"/>
    <property type="molecule type" value="Genomic_DNA"/>
</dbReference>
<evidence type="ECO:0000313" key="3">
    <source>
        <dbReference type="EMBL" id="GMF13412.1"/>
    </source>
</evidence>
<feature type="region of interest" description="Disordered" evidence="2">
    <location>
        <begin position="1"/>
        <end position="21"/>
    </location>
</feature>
<organism evidence="3 4">
    <name type="scientific">Phytophthora lilii</name>
    <dbReference type="NCBI Taxonomy" id="2077276"/>
    <lineage>
        <taxon>Eukaryota</taxon>
        <taxon>Sar</taxon>
        <taxon>Stramenopiles</taxon>
        <taxon>Oomycota</taxon>
        <taxon>Peronosporomycetes</taxon>
        <taxon>Peronosporales</taxon>
        <taxon>Peronosporaceae</taxon>
        <taxon>Phytophthora</taxon>
    </lineage>
</organism>
<evidence type="ECO:0000256" key="2">
    <source>
        <dbReference type="SAM" id="MobiDB-lite"/>
    </source>
</evidence>
<protein>
    <submittedName>
        <fullName evidence="3">Unnamed protein product</fullName>
    </submittedName>
</protein>
<evidence type="ECO:0000256" key="1">
    <source>
        <dbReference type="SAM" id="Coils"/>
    </source>
</evidence>
<name>A0A9W6WHQ4_9STRA</name>
<proteinExistence type="predicted"/>
<dbReference type="InterPro" id="IPR036034">
    <property type="entry name" value="PDZ_sf"/>
</dbReference>
<dbReference type="Proteomes" id="UP001165083">
    <property type="component" value="Unassembled WGS sequence"/>
</dbReference>
<keyword evidence="1" id="KW-0175">Coiled coil</keyword>
<feature type="compositionally biased region" description="Low complexity" evidence="2">
    <location>
        <begin position="1"/>
        <end position="12"/>
    </location>
</feature>